<dbReference type="InterPro" id="IPR000182">
    <property type="entry name" value="GNAT_dom"/>
</dbReference>
<proteinExistence type="predicted"/>
<gene>
    <name evidence="2" type="ORF">FOY51_26755</name>
</gene>
<dbReference type="AlphaFoldDB" id="A0A5A7S660"/>
<dbReference type="PANTHER" id="PTHR43415">
    <property type="entry name" value="SPERMIDINE N(1)-ACETYLTRANSFERASE"/>
    <property type="match status" value="1"/>
</dbReference>
<keyword evidence="2" id="KW-0808">Transferase</keyword>
<evidence type="ECO:0000313" key="2">
    <source>
        <dbReference type="EMBL" id="KAA0016076.1"/>
    </source>
</evidence>
<dbReference type="InterPro" id="IPR016181">
    <property type="entry name" value="Acyl_CoA_acyltransferase"/>
</dbReference>
<dbReference type="SUPFAM" id="SSF55729">
    <property type="entry name" value="Acyl-CoA N-acyltransferases (Nat)"/>
    <property type="match status" value="1"/>
</dbReference>
<dbReference type="PROSITE" id="PS51186">
    <property type="entry name" value="GNAT"/>
    <property type="match status" value="1"/>
</dbReference>
<name>A0A5A7S660_9NOCA</name>
<dbReference type="EMBL" id="VLNY01000031">
    <property type="protein sequence ID" value="KAA0016076.1"/>
    <property type="molecule type" value="Genomic_DNA"/>
</dbReference>
<dbReference type="GO" id="GO:0016747">
    <property type="term" value="F:acyltransferase activity, transferring groups other than amino-acyl groups"/>
    <property type="evidence" value="ECO:0007669"/>
    <property type="project" value="InterPro"/>
</dbReference>
<organism evidence="2 3">
    <name type="scientific">Antrihabitans cavernicola</name>
    <dbReference type="NCBI Taxonomy" id="2495913"/>
    <lineage>
        <taxon>Bacteria</taxon>
        <taxon>Bacillati</taxon>
        <taxon>Actinomycetota</taxon>
        <taxon>Actinomycetes</taxon>
        <taxon>Mycobacteriales</taxon>
        <taxon>Nocardiaceae</taxon>
        <taxon>Antrihabitans</taxon>
    </lineage>
</organism>
<dbReference type="Gene3D" id="3.40.630.30">
    <property type="match status" value="1"/>
</dbReference>
<evidence type="ECO:0000259" key="1">
    <source>
        <dbReference type="PROSITE" id="PS51186"/>
    </source>
</evidence>
<accession>A0A5A7S660</accession>
<reference evidence="2 3" key="1">
    <citation type="submission" date="2019-07" db="EMBL/GenBank/DDBJ databases">
        <title>Rhodococcus cavernicolus sp. nov., isolated from a cave.</title>
        <authorList>
            <person name="Lee S.D."/>
        </authorList>
    </citation>
    <scope>NUCLEOTIDE SEQUENCE [LARGE SCALE GENOMIC DNA]</scope>
    <source>
        <strain evidence="2 3">C1-24</strain>
    </source>
</reference>
<dbReference type="Proteomes" id="UP000322244">
    <property type="component" value="Unassembled WGS sequence"/>
</dbReference>
<feature type="domain" description="N-acetyltransferase" evidence="1">
    <location>
        <begin position="7"/>
        <end position="161"/>
    </location>
</feature>
<dbReference type="OrthoDB" id="9795199at2"/>
<comment type="caution">
    <text evidence="2">The sequence shown here is derived from an EMBL/GenBank/DDBJ whole genome shotgun (WGS) entry which is preliminary data.</text>
</comment>
<keyword evidence="3" id="KW-1185">Reference proteome</keyword>
<protein>
    <submittedName>
        <fullName evidence="2">GNAT family N-acetyltransferase</fullName>
    </submittedName>
</protein>
<dbReference type="Pfam" id="PF13302">
    <property type="entry name" value="Acetyltransf_3"/>
    <property type="match status" value="1"/>
</dbReference>
<sequence>MTDSNSVMLRPVEASDIPALAEWFRDEEFRGLFGYRLPISSEYWPNWIGRNSEISYQRAVFMICKSGQHSDTVGMCWLRHGDQLNRTAEAAIGIARERRQGMARSAILALIRFGFETLGLNRVECRIADFNTPSKQLALSVGGVEEARLRCAYYWNGEFHDLCIFGMLRSDFDRLHGQA</sequence>
<evidence type="ECO:0000313" key="3">
    <source>
        <dbReference type="Proteomes" id="UP000322244"/>
    </source>
</evidence>
<dbReference type="PANTHER" id="PTHR43415:SF3">
    <property type="entry name" value="GNAT-FAMILY ACETYLTRANSFERASE"/>
    <property type="match status" value="1"/>
</dbReference>